<dbReference type="EMBL" id="MU004234">
    <property type="protein sequence ID" value="KAF2670182.1"/>
    <property type="molecule type" value="Genomic_DNA"/>
</dbReference>
<evidence type="ECO:0000313" key="2">
    <source>
        <dbReference type="Proteomes" id="UP000799302"/>
    </source>
</evidence>
<reference evidence="1" key="1">
    <citation type="journal article" date="2020" name="Stud. Mycol.">
        <title>101 Dothideomycetes genomes: a test case for predicting lifestyles and emergence of pathogens.</title>
        <authorList>
            <person name="Haridas S."/>
            <person name="Albert R."/>
            <person name="Binder M."/>
            <person name="Bloem J."/>
            <person name="Labutti K."/>
            <person name="Salamov A."/>
            <person name="Andreopoulos B."/>
            <person name="Baker S."/>
            <person name="Barry K."/>
            <person name="Bills G."/>
            <person name="Bluhm B."/>
            <person name="Cannon C."/>
            <person name="Castanera R."/>
            <person name="Culley D."/>
            <person name="Daum C."/>
            <person name="Ezra D."/>
            <person name="Gonzalez J."/>
            <person name="Henrissat B."/>
            <person name="Kuo A."/>
            <person name="Liang C."/>
            <person name="Lipzen A."/>
            <person name="Lutzoni F."/>
            <person name="Magnuson J."/>
            <person name="Mondo S."/>
            <person name="Nolan M."/>
            <person name="Ohm R."/>
            <person name="Pangilinan J."/>
            <person name="Park H.-J."/>
            <person name="Ramirez L."/>
            <person name="Alfaro M."/>
            <person name="Sun H."/>
            <person name="Tritt A."/>
            <person name="Yoshinaga Y."/>
            <person name="Zwiers L.-H."/>
            <person name="Turgeon B."/>
            <person name="Goodwin S."/>
            <person name="Spatafora J."/>
            <person name="Crous P."/>
            <person name="Grigoriev I."/>
        </authorList>
    </citation>
    <scope>NUCLEOTIDE SEQUENCE</scope>
    <source>
        <strain evidence="1">CBS 115976</strain>
    </source>
</reference>
<organism evidence="1 2">
    <name type="scientific">Microthyrium microscopicum</name>
    <dbReference type="NCBI Taxonomy" id="703497"/>
    <lineage>
        <taxon>Eukaryota</taxon>
        <taxon>Fungi</taxon>
        <taxon>Dikarya</taxon>
        <taxon>Ascomycota</taxon>
        <taxon>Pezizomycotina</taxon>
        <taxon>Dothideomycetes</taxon>
        <taxon>Dothideomycetes incertae sedis</taxon>
        <taxon>Microthyriales</taxon>
        <taxon>Microthyriaceae</taxon>
        <taxon>Microthyrium</taxon>
    </lineage>
</organism>
<sequence length="519" mass="60065">MNNLWKSPAWYMAKDTKRLSHYRPHVMAERGTLRRIINIEMKELWKRILHYILDRCGFHLFKISNALDDKKATSEPPTPELQEELQAAIQALLATSRTTTPETKARQRRYGKRKSLAEWRDPVALATPILDPLTRAKFVQNRSAGMNRLAGELLEMIDANLDSLADRLALRLVCRQVMIMLPKFVSLELKWYWKDAMRIKRILNQDNFQEMCKLERAGKLIVILNDGYWWIKKVKLYSCACCKSAHPADMFITDQLTKDPEQRVCLVNHPFQICSHIYVRHAEIYQRLTTVDVRDPETSKTCTIECHGHPPINGKRARVLQMDDGDRAVFSSGYKYAFPDQLLSQESTEDAKVKVVDDLTCLIRHGPICEHIATTPREEIANWVDQIEKRTKTDDSKVVEESDEIQSGWARLQFDCDQGCQSTSFSTGLQFRFCANTTDRENASCQICHDFNKAWRVHETNEITITATWVWPAMEKVPGLNWLSVVKRASPMGYEKCHDGCDIQTFWWPWNGSGRSPIR</sequence>
<protein>
    <submittedName>
        <fullName evidence="1">Uncharacterized protein</fullName>
    </submittedName>
</protein>
<accession>A0A6A6UDE8</accession>
<dbReference type="AlphaFoldDB" id="A0A6A6UDE8"/>
<evidence type="ECO:0000313" key="1">
    <source>
        <dbReference type="EMBL" id="KAF2670182.1"/>
    </source>
</evidence>
<proteinExistence type="predicted"/>
<name>A0A6A6UDE8_9PEZI</name>
<gene>
    <name evidence="1" type="ORF">BT63DRAFT_454364</name>
</gene>
<dbReference type="Proteomes" id="UP000799302">
    <property type="component" value="Unassembled WGS sequence"/>
</dbReference>
<keyword evidence="2" id="KW-1185">Reference proteome</keyword>